<dbReference type="GO" id="GO:0003677">
    <property type="term" value="F:DNA binding"/>
    <property type="evidence" value="ECO:0007669"/>
    <property type="project" value="UniProtKB-KW"/>
</dbReference>
<keyword evidence="2" id="KW-0227">DNA damage</keyword>
<accession>A0A537M1W0</accession>
<dbReference type="InterPro" id="IPR001650">
    <property type="entry name" value="Helicase_C-like"/>
</dbReference>
<keyword evidence="4 11" id="KW-0347">Helicase</keyword>
<dbReference type="GO" id="GO:0016887">
    <property type="term" value="F:ATP hydrolysis activity"/>
    <property type="evidence" value="ECO:0007669"/>
    <property type="project" value="TreeGrafter"/>
</dbReference>
<dbReference type="PROSITE" id="PS51192">
    <property type="entry name" value="HELICASE_ATP_BIND_1"/>
    <property type="match status" value="1"/>
</dbReference>
<keyword evidence="8" id="KW-0413">Isomerase</keyword>
<evidence type="ECO:0000259" key="9">
    <source>
        <dbReference type="PROSITE" id="PS51192"/>
    </source>
</evidence>
<dbReference type="InterPro" id="IPR055368">
    <property type="entry name" value="WH3_Lhr"/>
</dbReference>
<dbReference type="Pfam" id="PF00271">
    <property type="entry name" value="Helicase_C"/>
    <property type="match status" value="1"/>
</dbReference>
<keyword evidence="3" id="KW-0378">Hydrolase</keyword>
<dbReference type="GO" id="GO:0005524">
    <property type="term" value="F:ATP binding"/>
    <property type="evidence" value="ECO:0007669"/>
    <property type="project" value="UniProtKB-KW"/>
</dbReference>
<evidence type="ECO:0000256" key="4">
    <source>
        <dbReference type="ARBA" id="ARBA00022806"/>
    </source>
</evidence>
<feature type="domain" description="Helicase ATP-binding" evidence="9">
    <location>
        <begin position="35"/>
        <end position="229"/>
    </location>
</feature>
<dbReference type="EMBL" id="VBAM01000142">
    <property type="protein sequence ID" value="TMJ13837.1"/>
    <property type="molecule type" value="Genomic_DNA"/>
</dbReference>
<evidence type="ECO:0000259" key="10">
    <source>
        <dbReference type="PROSITE" id="PS51194"/>
    </source>
</evidence>
<name>A0A537M1W0_9BACT</name>
<keyword evidence="1" id="KW-0547">Nucleotide-binding</keyword>
<evidence type="ECO:0000256" key="3">
    <source>
        <dbReference type="ARBA" id="ARBA00022801"/>
    </source>
</evidence>
<dbReference type="PROSITE" id="PS51194">
    <property type="entry name" value="HELICASE_CTER"/>
    <property type="match status" value="1"/>
</dbReference>
<dbReference type="SMART" id="SM00487">
    <property type="entry name" value="DEXDc"/>
    <property type="match status" value="1"/>
</dbReference>
<dbReference type="CDD" id="cd17922">
    <property type="entry name" value="DEXHc_LHR-like"/>
    <property type="match status" value="1"/>
</dbReference>
<evidence type="ECO:0000256" key="5">
    <source>
        <dbReference type="ARBA" id="ARBA00022840"/>
    </source>
</evidence>
<dbReference type="Pfam" id="PF08494">
    <property type="entry name" value="DEAD_assoc"/>
    <property type="match status" value="1"/>
</dbReference>
<proteinExistence type="predicted"/>
<dbReference type="Pfam" id="PF19306">
    <property type="entry name" value="WHD_Lhr"/>
    <property type="match status" value="1"/>
</dbReference>
<keyword evidence="5" id="KW-0067">ATP-binding</keyword>
<comment type="caution">
    <text evidence="11">The sequence shown here is derived from an EMBL/GenBank/DDBJ whole genome shotgun (WGS) entry which is preliminary data.</text>
</comment>
<dbReference type="SMART" id="SM00490">
    <property type="entry name" value="HELICc"/>
    <property type="match status" value="1"/>
</dbReference>
<protein>
    <submittedName>
        <fullName evidence="11">DEAD/DEAH box helicase</fullName>
    </submittedName>
</protein>
<evidence type="ECO:0000313" key="11">
    <source>
        <dbReference type="EMBL" id="TMJ13837.1"/>
    </source>
</evidence>
<evidence type="ECO:0000256" key="7">
    <source>
        <dbReference type="ARBA" id="ARBA00023204"/>
    </source>
</evidence>
<dbReference type="PANTHER" id="PTHR47962">
    <property type="entry name" value="ATP-DEPENDENT HELICASE LHR-RELATED-RELATED"/>
    <property type="match status" value="1"/>
</dbReference>
<dbReference type="InterPro" id="IPR011545">
    <property type="entry name" value="DEAD/DEAH_box_helicase_dom"/>
</dbReference>
<dbReference type="Pfam" id="PF23235">
    <property type="entry name" value="WHD_3rd_Lhr"/>
    <property type="match status" value="1"/>
</dbReference>
<keyword evidence="7" id="KW-0234">DNA repair</keyword>
<dbReference type="Proteomes" id="UP000320393">
    <property type="component" value="Unassembled WGS sequence"/>
</dbReference>
<dbReference type="InterPro" id="IPR045628">
    <property type="entry name" value="Lhr_WH_dom"/>
</dbReference>
<dbReference type="Gene3D" id="3.40.50.300">
    <property type="entry name" value="P-loop containing nucleotide triphosphate hydrolases"/>
    <property type="match status" value="2"/>
</dbReference>
<dbReference type="InterPro" id="IPR052511">
    <property type="entry name" value="ATP-dep_Helicase"/>
</dbReference>
<dbReference type="GO" id="GO:0006281">
    <property type="term" value="P:DNA repair"/>
    <property type="evidence" value="ECO:0007669"/>
    <property type="project" value="UniProtKB-KW"/>
</dbReference>
<evidence type="ECO:0000256" key="1">
    <source>
        <dbReference type="ARBA" id="ARBA00022741"/>
    </source>
</evidence>
<evidence type="ECO:0000256" key="2">
    <source>
        <dbReference type="ARBA" id="ARBA00022763"/>
    </source>
</evidence>
<dbReference type="SUPFAM" id="SSF52540">
    <property type="entry name" value="P-loop containing nucleoside triphosphate hydrolases"/>
    <property type="match status" value="1"/>
</dbReference>
<dbReference type="Pfam" id="PF00270">
    <property type="entry name" value="DEAD"/>
    <property type="match status" value="1"/>
</dbReference>
<evidence type="ECO:0000313" key="12">
    <source>
        <dbReference type="Proteomes" id="UP000320393"/>
    </source>
</evidence>
<evidence type="ECO:0000256" key="8">
    <source>
        <dbReference type="ARBA" id="ARBA00023235"/>
    </source>
</evidence>
<organism evidence="11 12">
    <name type="scientific">Candidatus Segetimicrobium genomatis</name>
    <dbReference type="NCBI Taxonomy" id="2569760"/>
    <lineage>
        <taxon>Bacteria</taxon>
        <taxon>Bacillati</taxon>
        <taxon>Candidatus Sysuimicrobiota</taxon>
        <taxon>Candidatus Sysuimicrobiia</taxon>
        <taxon>Candidatus Sysuimicrobiales</taxon>
        <taxon>Candidatus Segetimicrobiaceae</taxon>
        <taxon>Candidatus Segetimicrobium</taxon>
    </lineage>
</organism>
<dbReference type="PANTHER" id="PTHR47962:SF5">
    <property type="entry name" value="ATP-DEPENDENT HELICASE LHR-RELATED"/>
    <property type="match status" value="1"/>
</dbReference>
<gene>
    <name evidence="11" type="ORF">E6H02_04490</name>
</gene>
<evidence type="ECO:0000256" key="6">
    <source>
        <dbReference type="ARBA" id="ARBA00023125"/>
    </source>
</evidence>
<dbReference type="Pfam" id="PF23234">
    <property type="entry name" value="WHD_4th_Lhr"/>
    <property type="match status" value="1"/>
</dbReference>
<dbReference type="InterPro" id="IPR013701">
    <property type="entry name" value="Lhr-like_DEAD/DEAH_assoc"/>
</dbReference>
<dbReference type="InterPro" id="IPR014001">
    <property type="entry name" value="Helicase_ATP-bd"/>
</dbReference>
<sequence>MSEPWADPLAGFHPLVARWFTGRFAAPTAPQSGGWPRIASGQDVLIAAPTGSGKTLAAFLWSINRLVQAATGGQLADRTDVIYVSPLKALGNDIEKNLQEPLEEIRRLAAAAGSPLPEIRVTVRSGDTPARERARMLRRPPHILITTPESLYILLTAQGSRAALATAGTVIVDEIHAVAGDKRGAHLALSLERLDALCGRRLQRIGLSATQKPIEEIARLLVGARAGPDGAPACAVVDVGHRRALELRIEVPDQELGPITTHGLWEEVYDRIVRHIRRHRTTLVFVNTRRQAERVAHALSARLGEGRVAAHHGSLSRPVRLAAEQRLKSGEVPVVVATASLELGIDIGHVDLVCHIGAPRSLATLVQRVGRSGHWQGAVPRGVFFPLTRDDLIQCAAAVRGVRAGDLDRTILPDKPLDVLAQQMVAAVAAAEMDEEELWDLVRRARPYHSLGRDEFEAVLGILCEGVAGRRGRRGAYIHRDRVHGRLRPRRGARLAAITSGGAIPDIGDYDVVEEATGALVGRLNEDFAIESQRGDIFLLGNTSWRIRRIASGRVLVENAHGLPPSAPFWLGEAPARTRELSHAVSELRAAVAERDLDAAARWLSEESGLDEAGARQAAAYVAATRAALGAVPTERMVVAERFFDESGGMQLVLHAPFGGRINRAWGLALRKRFCLTFDFELQAAATDDGLVLSLGEQHSFPLESVFGMVRRPTLEDDLIQAMLAVPMFPTRWRWNVTRALAVPRQQGGRRVPIALQRMRADDLMAAVFPEQVACGDNHAGPIIPPDHPLVNETIRNCLHEAMDAEGLRAVLEAIERGEIRTAAVETPAPSPMSHEILNANPYAFLDDAPLEERRARAVSLRRTAPELAGDLGRLDPAAVEEVRAQSWPDLRTPHELHDLLLSVGLLPVGEAGAWRAMADSLVGDGRAAVAGWTADGQARAAYVAAERLPWLWTLLPDARVAPALTVPAGVAHEVTEDEAAQRIVRGWMECLGPVTADSLGARLGLPRRTVDQALVLLEASGGLLRGRFTPDAPPDAVEWCDRRLLSRIHRLTLGRLRREIEPVPPATFMRFLLRWQHLHPGTQLHGQPGLLEVITQLQGLELPATAWEAQVLPGRLRAYDPADLEHLCLAGRIAWGRLRPPRDDPEGSDPEHRRARATLPRQAPLAFVLREALPAFVEPAAGPGVPEDLGRAAAEVFQVLQRRGASFLPDIARAVRMLPVQVETALWELVARGLVTSDGIAGLRFLLRRGSRHLRRRGGHHGADMPLGRWSLWRTEAPEPQLSGEQRQEAVARQYLRRYGVVFREILARETQAPPWRALLQIYRKWEASGEIRGGRFVDGVIGEQYALPHAVEALRAVRRQAADGEATAVAAADPLNLVGILIPGPRVPATSGQLIVYRDGLPVAQGPLGAVRSHLQPVA</sequence>
<dbReference type="InterPro" id="IPR055367">
    <property type="entry name" value="WH4_Lhr"/>
</dbReference>
<reference evidence="11 12" key="1">
    <citation type="journal article" date="2019" name="Nat. Microbiol.">
        <title>Mediterranean grassland soil C-N compound turnover is dependent on rainfall and depth, and is mediated by genomically divergent microorganisms.</title>
        <authorList>
            <person name="Diamond S."/>
            <person name="Andeer P.F."/>
            <person name="Li Z."/>
            <person name="Crits-Christoph A."/>
            <person name="Burstein D."/>
            <person name="Anantharaman K."/>
            <person name="Lane K.R."/>
            <person name="Thomas B.C."/>
            <person name="Pan C."/>
            <person name="Northen T.R."/>
            <person name="Banfield J.F."/>
        </authorList>
    </citation>
    <scope>NUCLEOTIDE SEQUENCE [LARGE SCALE GENOMIC DNA]</scope>
    <source>
        <strain evidence="11">NP_5</strain>
    </source>
</reference>
<keyword evidence="6" id="KW-0238">DNA-binding</keyword>
<dbReference type="InterPro" id="IPR027417">
    <property type="entry name" value="P-loop_NTPase"/>
</dbReference>
<feature type="domain" description="Helicase C-terminal" evidence="10">
    <location>
        <begin position="268"/>
        <end position="425"/>
    </location>
</feature>
<dbReference type="GO" id="GO:0004386">
    <property type="term" value="F:helicase activity"/>
    <property type="evidence" value="ECO:0007669"/>
    <property type="project" value="UniProtKB-KW"/>
</dbReference>